<dbReference type="PROSITE" id="PS50109">
    <property type="entry name" value="HIS_KIN"/>
    <property type="match status" value="1"/>
</dbReference>
<feature type="modified residue" description="4-aspartylphosphate" evidence="15">
    <location>
        <position position="955"/>
    </location>
</feature>
<dbReference type="CDD" id="cd00082">
    <property type="entry name" value="HisKA"/>
    <property type="match status" value="1"/>
</dbReference>
<dbReference type="STRING" id="1121400.SAMN02746065_11827"/>
<evidence type="ECO:0000256" key="14">
    <source>
        <dbReference type="ARBA" id="ARBA00068150"/>
    </source>
</evidence>
<protein>
    <recommendedName>
        <fullName evidence="14">Sensory/regulatory protein RpfC</fullName>
        <ecNumber evidence="3">2.7.13.3</ecNumber>
    </recommendedName>
</protein>
<comment type="subcellular location">
    <subcellularLocation>
        <location evidence="2">Cell membrane</location>
        <topology evidence="2">Multi-pass membrane protein</topology>
    </subcellularLocation>
</comment>
<dbReference type="AlphaFoldDB" id="A0A1W2DJB5"/>
<evidence type="ECO:0000259" key="17">
    <source>
        <dbReference type="PROSITE" id="PS50109"/>
    </source>
</evidence>
<dbReference type="InterPro" id="IPR029151">
    <property type="entry name" value="Sensor-like_sf"/>
</dbReference>
<dbReference type="SMART" id="SM00388">
    <property type="entry name" value="HisKA"/>
    <property type="match status" value="1"/>
</dbReference>
<organism evidence="21 22">
    <name type="scientific">Desulfocicer vacuolatum DSM 3385</name>
    <dbReference type="NCBI Taxonomy" id="1121400"/>
    <lineage>
        <taxon>Bacteria</taxon>
        <taxon>Pseudomonadati</taxon>
        <taxon>Thermodesulfobacteriota</taxon>
        <taxon>Desulfobacteria</taxon>
        <taxon>Desulfobacterales</taxon>
        <taxon>Desulfobacteraceae</taxon>
        <taxon>Desulfocicer</taxon>
    </lineage>
</organism>
<dbReference type="InterPro" id="IPR000014">
    <property type="entry name" value="PAS"/>
</dbReference>
<feature type="transmembrane region" description="Helical" evidence="16">
    <location>
        <begin position="20"/>
        <end position="41"/>
    </location>
</feature>
<dbReference type="SUPFAM" id="SSF55874">
    <property type="entry name" value="ATPase domain of HSP90 chaperone/DNA topoisomerase II/histidine kinase"/>
    <property type="match status" value="1"/>
</dbReference>
<dbReference type="PANTHER" id="PTHR45339:SF1">
    <property type="entry name" value="HYBRID SIGNAL TRANSDUCTION HISTIDINE KINASE J"/>
    <property type="match status" value="1"/>
</dbReference>
<dbReference type="SUPFAM" id="SSF52172">
    <property type="entry name" value="CheY-like"/>
    <property type="match status" value="2"/>
</dbReference>
<evidence type="ECO:0000256" key="12">
    <source>
        <dbReference type="ARBA" id="ARBA00023012"/>
    </source>
</evidence>
<dbReference type="InterPro" id="IPR005467">
    <property type="entry name" value="His_kinase_dom"/>
</dbReference>
<feature type="domain" description="Histidine kinase" evidence="17">
    <location>
        <begin position="515"/>
        <end position="737"/>
    </location>
</feature>
<dbReference type="InterPro" id="IPR001789">
    <property type="entry name" value="Sig_transdc_resp-reg_receiver"/>
</dbReference>
<evidence type="ECO:0000256" key="15">
    <source>
        <dbReference type="PROSITE-ProRule" id="PRU00169"/>
    </source>
</evidence>
<evidence type="ECO:0000256" key="1">
    <source>
        <dbReference type="ARBA" id="ARBA00000085"/>
    </source>
</evidence>
<dbReference type="Gene3D" id="3.30.450.20">
    <property type="entry name" value="PAS domain"/>
    <property type="match status" value="2"/>
</dbReference>
<evidence type="ECO:0000256" key="9">
    <source>
        <dbReference type="ARBA" id="ARBA00022777"/>
    </source>
</evidence>
<dbReference type="GO" id="GO:0005524">
    <property type="term" value="F:ATP binding"/>
    <property type="evidence" value="ECO:0007669"/>
    <property type="project" value="UniProtKB-KW"/>
</dbReference>
<dbReference type="SUPFAM" id="SSF55785">
    <property type="entry name" value="PYP-like sensor domain (PAS domain)"/>
    <property type="match status" value="2"/>
</dbReference>
<feature type="domain" description="Response regulatory" evidence="18">
    <location>
        <begin position="757"/>
        <end position="878"/>
    </location>
</feature>
<evidence type="ECO:0000259" key="19">
    <source>
        <dbReference type="PROSITE" id="PS50112"/>
    </source>
</evidence>
<dbReference type="InterPro" id="IPR004358">
    <property type="entry name" value="Sig_transdc_His_kin-like_C"/>
</dbReference>
<dbReference type="GO" id="GO:0005886">
    <property type="term" value="C:plasma membrane"/>
    <property type="evidence" value="ECO:0007669"/>
    <property type="project" value="UniProtKB-SubCell"/>
</dbReference>
<evidence type="ECO:0000313" key="21">
    <source>
        <dbReference type="EMBL" id="SMC97587.1"/>
    </source>
</evidence>
<dbReference type="Gene3D" id="3.40.50.2300">
    <property type="match status" value="2"/>
</dbReference>
<keyword evidence="6" id="KW-0808">Transferase</keyword>
<feature type="domain" description="PAS" evidence="19">
    <location>
        <begin position="233"/>
        <end position="281"/>
    </location>
</feature>
<dbReference type="GO" id="GO:0000155">
    <property type="term" value="F:phosphorelay sensor kinase activity"/>
    <property type="evidence" value="ECO:0007669"/>
    <property type="project" value="InterPro"/>
</dbReference>
<dbReference type="PROSITE" id="PS50110">
    <property type="entry name" value="RESPONSE_REGULATORY"/>
    <property type="match status" value="2"/>
</dbReference>
<keyword evidence="11 16" id="KW-1133">Transmembrane helix</keyword>
<dbReference type="PROSITE" id="PS50112">
    <property type="entry name" value="PAS"/>
    <property type="match status" value="1"/>
</dbReference>
<sequence>MRFNCLNNSLINIFKVKSIRMMMFVAVIVFVTLIAFDRFFIYPSFIKQLGRNTENQALRLAKHLAPDLQHWFLEPEKSKVDQGTVAKLKQLQRDFDLFKIDFFDKTGRCFYSTTKKDIGRFVNDDYFTNLVSRGKIFTRMIKRKALSLEKMSVDTNVVETYYPIMEGDQFLGALELYYDVSVQIKNLKKQVLTSMALMSGLALAMSIIILQLLKKMAGTMLKEQETQKALMASETHHRELVQGVNGIILRFNTDCRITFLNRHGLKFFGFREEQIIGRHVLSTIARHSGTDAGNFAQMFETLCRHPESLPRDENLYIDKKGNETWIAWTNQPIRNDREEIEEILSIGIDITRQKKTEQHLQELLENTMQMLEAMPFGIVIVGKDRIIRSANRVALDLMGIEDESEIVGKVCHNRICPAEDCNCPVLDLGQMVDSSERILIGKDNKRIPIIKTVLSTTLQGENVLLEAFVDISELNQVREEVGNANFKLEMALAKANRMAEKAAVANTAKSEFLANMSHEIRTPLNGIIGMTQILMDTGTLDNDQRRYAKIIQSSGTSLLSIINDILDFSKIEAGKLEMEIIPFDLRLLLSDFAAMMSLRIEKKGLEFICAASPDVPSLLLGDPGRLKQILINLAGNAVKFTKYGEISVQVTLHSEDKTRVMLHFAVKDTGIGIPRDKQEHLFDSFTQADTSTTRKYGGTGLGLTISKTLCQLMGGNIGLNSKEGRGAEFWFTAEFEKQKSCQHPVKSVPKADLKGVRVMVVDDNKTNREILCTQLNAWEMVATAYPGGAEALEAYGAEIKAGPAYELAILDMQMPDMDGLTLGKLIQEETSVPNPRLIMMTSVGRAGDAKRFKDAGFSAYLVKPVGQLDLMDALSTVISGHPIEREDQPIVTRHTVREMRRKNIRILLAEDNIVNQHVALKFLEKIGHTAVDTVKNGQEAVTALGKIDYDLVLMDVQMPKMDGIEATRRIRDVQSECLNHAVPIIAMTAHAMQSDRDRCLEAGMNDHVTKPVNPKILSEILEKWLS</sequence>
<dbReference type="InterPro" id="IPR035965">
    <property type="entry name" value="PAS-like_dom_sf"/>
</dbReference>
<dbReference type="SUPFAM" id="SSF103190">
    <property type="entry name" value="Sensory domain-like"/>
    <property type="match status" value="1"/>
</dbReference>
<dbReference type="PRINTS" id="PR00344">
    <property type="entry name" value="BCTRLSENSOR"/>
</dbReference>
<dbReference type="CDD" id="cd17546">
    <property type="entry name" value="REC_hyHK_CKI1_RcsC-like"/>
    <property type="match status" value="2"/>
</dbReference>
<keyword evidence="5 15" id="KW-0597">Phosphoprotein</keyword>
<dbReference type="NCBIfam" id="TIGR00229">
    <property type="entry name" value="sensory_box"/>
    <property type="match status" value="1"/>
</dbReference>
<keyword evidence="4" id="KW-1003">Cell membrane</keyword>
<keyword evidence="7 16" id="KW-0812">Transmembrane</keyword>
<dbReference type="InterPro" id="IPR003661">
    <property type="entry name" value="HisK_dim/P_dom"/>
</dbReference>
<name>A0A1W2DJB5_9BACT</name>
<dbReference type="InterPro" id="IPR036890">
    <property type="entry name" value="HATPase_C_sf"/>
</dbReference>
<keyword evidence="16" id="KW-0472">Membrane</keyword>
<keyword evidence="22" id="KW-1185">Reference proteome</keyword>
<dbReference type="CDD" id="cd16922">
    <property type="entry name" value="HATPase_EvgS-ArcB-TorS-like"/>
    <property type="match status" value="1"/>
</dbReference>
<proteinExistence type="predicted"/>
<evidence type="ECO:0000256" key="11">
    <source>
        <dbReference type="ARBA" id="ARBA00022989"/>
    </source>
</evidence>
<evidence type="ECO:0000259" key="20">
    <source>
        <dbReference type="PROSITE" id="PS50113"/>
    </source>
</evidence>
<dbReference type="RefSeq" id="WP_170923857.1">
    <property type="nucleotide sequence ID" value="NZ_FWXY01000018.1"/>
</dbReference>
<dbReference type="EMBL" id="FWXY01000018">
    <property type="protein sequence ID" value="SMC97587.1"/>
    <property type="molecule type" value="Genomic_DNA"/>
</dbReference>
<dbReference type="InterPro" id="IPR011006">
    <property type="entry name" value="CheY-like_superfamily"/>
</dbReference>
<dbReference type="CDD" id="cd00130">
    <property type="entry name" value="PAS"/>
    <property type="match status" value="1"/>
</dbReference>
<feature type="domain" description="PAC" evidence="20">
    <location>
        <begin position="310"/>
        <end position="362"/>
    </location>
</feature>
<dbReference type="SMART" id="SM00448">
    <property type="entry name" value="REC"/>
    <property type="match status" value="2"/>
</dbReference>
<keyword evidence="12" id="KW-0902">Two-component regulatory system</keyword>
<gene>
    <name evidence="21" type="ORF">SAMN02746065_11827</name>
</gene>
<dbReference type="Gene3D" id="3.30.565.10">
    <property type="entry name" value="Histidine kinase-like ATPase, C-terminal domain"/>
    <property type="match status" value="1"/>
</dbReference>
<dbReference type="Proteomes" id="UP000192418">
    <property type="component" value="Unassembled WGS sequence"/>
</dbReference>
<evidence type="ECO:0000259" key="18">
    <source>
        <dbReference type="PROSITE" id="PS50110"/>
    </source>
</evidence>
<evidence type="ECO:0000256" key="6">
    <source>
        <dbReference type="ARBA" id="ARBA00022679"/>
    </source>
</evidence>
<keyword evidence="10" id="KW-0067">ATP-binding</keyword>
<evidence type="ECO:0000256" key="3">
    <source>
        <dbReference type="ARBA" id="ARBA00012438"/>
    </source>
</evidence>
<dbReference type="FunFam" id="3.30.565.10:FF:000010">
    <property type="entry name" value="Sensor histidine kinase RcsC"/>
    <property type="match status" value="1"/>
</dbReference>
<dbReference type="InterPro" id="IPR001610">
    <property type="entry name" value="PAC"/>
</dbReference>
<dbReference type="InterPro" id="IPR036097">
    <property type="entry name" value="HisK_dim/P_sf"/>
</dbReference>
<dbReference type="EC" id="2.7.13.3" evidence="3"/>
<dbReference type="FunFam" id="1.10.287.130:FF:000002">
    <property type="entry name" value="Two-component osmosensing histidine kinase"/>
    <property type="match status" value="1"/>
</dbReference>
<dbReference type="SMART" id="SM00387">
    <property type="entry name" value="HATPase_c"/>
    <property type="match status" value="1"/>
</dbReference>
<dbReference type="PANTHER" id="PTHR45339">
    <property type="entry name" value="HYBRID SIGNAL TRANSDUCTION HISTIDINE KINASE J"/>
    <property type="match status" value="1"/>
</dbReference>
<evidence type="ECO:0000256" key="5">
    <source>
        <dbReference type="ARBA" id="ARBA00022553"/>
    </source>
</evidence>
<dbReference type="Gene3D" id="1.10.287.130">
    <property type="match status" value="1"/>
</dbReference>
<evidence type="ECO:0000256" key="13">
    <source>
        <dbReference type="ARBA" id="ARBA00064003"/>
    </source>
</evidence>
<evidence type="ECO:0000256" key="16">
    <source>
        <dbReference type="SAM" id="Phobius"/>
    </source>
</evidence>
<keyword evidence="9" id="KW-0418">Kinase</keyword>
<dbReference type="PROSITE" id="PS50113">
    <property type="entry name" value="PAC"/>
    <property type="match status" value="1"/>
</dbReference>
<accession>A0A1W2DJB5</accession>
<comment type="catalytic activity">
    <reaction evidence="1">
        <text>ATP + protein L-histidine = ADP + protein N-phospho-L-histidine.</text>
        <dbReference type="EC" id="2.7.13.3"/>
    </reaction>
</comment>
<evidence type="ECO:0000256" key="4">
    <source>
        <dbReference type="ARBA" id="ARBA00022475"/>
    </source>
</evidence>
<dbReference type="Pfam" id="PF02518">
    <property type="entry name" value="HATPase_c"/>
    <property type="match status" value="1"/>
</dbReference>
<feature type="transmembrane region" description="Helical" evidence="16">
    <location>
        <begin position="191"/>
        <end position="213"/>
    </location>
</feature>
<dbReference type="InterPro" id="IPR000700">
    <property type="entry name" value="PAS-assoc_C"/>
</dbReference>
<evidence type="ECO:0000256" key="7">
    <source>
        <dbReference type="ARBA" id="ARBA00022692"/>
    </source>
</evidence>
<dbReference type="SUPFAM" id="SSF47384">
    <property type="entry name" value="Homodimeric domain of signal transducing histidine kinase"/>
    <property type="match status" value="1"/>
</dbReference>
<evidence type="ECO:0000256" key="8">
    <source>
        <dbReference type="ARBA" id="ARBA00022741"/>
    </source>
</evidence>
<dbReference type="InterPro" id="IPR003594">
    <property type="entry name" value="HATPase_dom"/>
</dbReference>
<dbReference type="SMART" id="SM00086">
    <property type="entry name" value="PAC"/>
    <property type="match status" value="2"/>
</dbReference>
<dbReference type="Pfam" id="PF00512">
    <property type="entry name" value="HisKA"/>
    <property type="match status" value="1"/>
</dbReference>
<dbReference type="SMART" id="SM00091">
    <property type="entry name" value="PAS"/>
    <property type="match status" value="2"/>
</dbReference>
<feature type="domain" description="Response regulatory" evidence="18">
    <location>
        <begin position="905"/>
        <end position="1025"/>
    </location>
</feature>
<evidence type="ECO:0000256" key="2">
    <source>
        <dbReference type="ARBA" id="ARBA00004651"/>
    </source>
</evidence>
<comment type="subunit">
    <text evidence="13">At low DSF concentrations, interacts with RpfF.</text>
</comment>
<evidence type="ECO:0000256" key="10">
    <source>
        <dbReference type="ARBA" id="ARBA00022840"/>
    </source>
</evidence>
<dbReference type="Pfam" id="PF00072">
    <property type="entry name" value="Response_reg"/>
    <property type="match status" value="2"/>
</dbReference>
<reference evidence="21 22" key="1">
    <citation type="submission" date="2017-04" db="EMBL/GenBank/DDBJ databases">
        <authorList>
            <person name="Afonso C.L."/>
            <person name="Miller P.J."/>
            <person name="Scott M.A."/>
            <person name="Spackman E."/>
            <person name="Goraichik I."/>
            <person name="Dimitrov K.M."/>
            <person name="Suarez D.L."/>
            <person name="Swayne D.E."/>
        </authorList>
    </citation>
    <scope>NUCLEOTIDE SEQUENCE [LARGE SCALE GENOMIC DNA]</scope>
    <source>
        <strain evidence="21 22">DSM 3385</strain>
    </source>
</reference>
<dbReference type="Pfam" id="PF13426">
    <property type="entry name" value="PAS_9"/>
    <property type="match status" value="2"/>
</dbReference>
<keyword evidence="8" id="KW-0547">Nucleotide-binding</keyword>
<feature type="modified residue" description="4-aspartylphosphate" evidence="15">
    <location>
        <position position="811"/>
    </location>
</feature>
<evidence type="ECO:0000313" key="22">
    <source>
        <dbReference type="Proteomes" id="UP000192418"/>
    </source>
</evidence>